<dbReference type="AlphaFoldDB" id="A0A839SBS4"/>
<evidence type="ECO:0000313" key="1">
    <source>
        <dbReference type="EMBL" id="MBB3054723.1"/>
    </source>
</evidence>
<accession>A0A839SBS4</accession>
<protein>
    <submittedName>
        <fullName evidence="1">Uncharacterized protein</fullName>
    </submittedName>
</protein>
<dbReference type="Proteomes" id="UP000539265">
    <property type="component" value="Unassembled WGS sequence"/>
</dbReference>
<proteinExistence type="predicted"/>
<evidence type="ECO:0000313" key="2">
    <source>
        <dbReference type="Proteomes" id="UP000539265"/>
    </source>
</evidence>
<organism evidence="1 2">
    <name type="scientific">Mucilaginibacter gotjawali</name>
    <dbReference type="NCBI Taxonomy" id="1550579"/>
    <lineage>
        <taxon>Bacteria</taxon>
        <taxon>Pseudomonadati</taxon>
        <taxon>Bacteroidota</taxon>
        <taxon>Sphingobacteriia</taxon>
        <taxon>Sphingobacteriales</taxon>
        <taxon>Sphingobacteriaceae</taxon>
        <taxon>Mucilaginibacter</taxon>
    </lineage>
</organism>
<dbReference type="EMBL" id="JACHWX010000002">
    <property type="protein sequence ID" value="MBB3054723.1"/>
    <property type="molecule type" value="Genomic_DNA"/>
</dbReference>
<gene>
    <name evidence="1" type="ORF">FHS11_001133</name>
</gene>
<sequence length="32" mass="4033">MTKEEGLLQTTSPFRKQIKLTYYYYKLLHFYK</sequence>
<keyword evidence="2" id="KW-1185">Reference proteome</keyword>
<comment type="caution">
    <text evidence="1">The sequence shown here is derived from an EMBL/GenBank/DDBJ whole genome shotgun (WGS) entry which is preliminary data.</text>
</comment>
<name>A0A839SBS4_9SPHI</name>
<reference evidence="1" key="1">
    <citation type="submission" date="2020-08" db="EMBL/GenBank/DDBJ databases">
        <title>Genomic Encyclopedia of Type Strains, Phase III (KMG-III): the genomes of soil and plant-associated and newly described type strains.</title>
        <authorList>
            <person name="Whitman W."/>
        </authorList>
    </citation>
    <scope>NUCLEOTIDE SEQUENCE [LARGE SCALE GENOMIC DNA]</scope>
    <source>
        <strain evidence="1">CECT 8628</strain>
    </source>
</reference>